<evidence type="ECO:0000256" key="12">
    <source>
        <dbReference type="SAM" id="MobiDB-lite"/>
    </source>
</evidence>
<name>A0AAE9BV90_9MONO</name>
<dbReference type="Pfam" id="PF13008">
    <property type="entry name" value="zf-Paramyx-P"/>
    <property type="match status" value="1"/>
</dbReference>
<keyword evidence="3" id="KW-0691">RNA editing</keyword>
<keyword evidence="10" id="KW-1089">Inhibition of host MDA5 by virus</keyword>
<protein>
    <submittedName>
        <fullName evidence="14">V protein</fullName>
    </submittedName>
</protein>
<keyword evidence="11" id="KW-0899">Viral immunoevasion</keyword>
<keyword evidence="9" id="KW-0922">Interferon antiviral system evasion</keyword>
<feature type="compositionally biased region" description="Polar residues" evidence="12">
    <location>
        <begin position="43"/>
        <end position="60"/>
    </location>
</feature>
<dbReference type="EMBL" id="MZ328287">
    <property type="protein sequence ID" value="UBB42360.1"/>
    <property type="molecule type" value="Viral_cRNA"/>
</dbReference>
<dbReference type="GO" id="GO:0039554">
    <property type="term" value="P:symbiont-mediated suppression of host cytoplasmic pattern recognition receptor signaling pathway via inhibition of MDA-5 activity"/>
    <property type="evidence" value="ECO:0007669"/>
    <property type="project" value="UniProtKB-KW"/>
</dbReference>
<dbReference type="Proteomes" id="UP001263515">
    <property type="component" value="Segment"/>
</dbReference>
<keyword evidence="7" id="KW-1114">Inhibition of host interferon signaling pathway by virus</keyword>
<feature type="region of interest" description="Disordered" evidence="12">
    <location>
        <begin position="31"/>
        <end position="87"/>
    </location>
</feature>
<organism evidence="14 15">
    <name type="scientific">Wufeng Rhinolophus sinicus rubulavirus 1</name>
    <dbReference type="NCBI Taxonomy" id="2877512"/>
    <lineage>
        <taxon>Viruses</taxon>
        <taxon>Riboviria</taxon>
        <taxon>Orthornavirae</taxon>
        <taxon>Negarnaviricota</taxon>
        <taxon>Haploviricotina</taxon>
        <taxon>Monjiviricetes</taxon>
        <taxon>Mononegavirales</taxon>
        <taxon>Paramyxoviridae</taxon>
        <taxon>Rubulavirinae</taxon>
        <taxon>Orthorubulavirus</taxon>
        <taxon>Orthorubulavirus rhinolophi</taxon>
    </lineage>
</organism>
<evidence type="ECO:0000256" key="5">
    <source>
        <dbReference type="ARBA" id="ARBA00022632"/>
    </source>
</evidence>
<keyword evidence="4" id="KW-0945">Host-virus interaction</keyword>
<evidence type="ECO:0000256" key="9">
    <source>
        <dbReference type="ARBA" id="ARBA00023258"/>
    </source>
</evidence>
<evidence type="ECO:0000256" key="11">
    <source>
        <dbReference type="ARBA" id="ARBA00023280"/>
    </source>
</evidence>
<evidence type="ECO:0000256" key="4">
    <source>
        <dbReference type="ARBA" id="ARBA00022581"/>
    </source>
</evidence>
<evidence type="ECO:0000256" key="1">
    <source>
        <dbReference type="ARBA" id="ARBA00005355"/>
    </source>
</evidence>
<dbReference type="GO" id="GO:0039502">
    <property type="term" value="P:symbiont-mediated suppression of host type I interferon-mediated signaling pathway"/>
    <property type="evidence" value="ECO:0007669"/>
    <property type="project" value="UniProtKB-KW"/>
</dbReference>
<evidence type="ECO:0000259" key="13">
    <source>
        <dbReference type="Pfam" id="PF13008"/>
    </source>
</evidence>
<evidence type="ECO:0000256" key="6">
    <source>
        <dbReference type="ARBA" id="ARBA00022723"/>
    </source>
</evidence>
<sequence length="241" mass="26325">MSVELTQEEIDELLDIGTAAVEAALTDIEHNNDGLPIKHQSQDNKSSVPNSGTDTDSTPSKGEKAKQKDRKKAKDKQKTSTKGTSSKKTKVVFIDETTKKEKKTVALNLISDQPQTGQLLTGPAIDNKANITSIGESSIYSDSKQKLLIDTSISFKATKINKSDLESVEFKRGFSETGACSNEVPREGGHRREYTISWVGGKTTVLEWCNPRCAPVRPTATIDQCKCGKCPKWCELCTGDL</sequence>
<keyword evidence="6" id="KW-0479">Metal-binding</keyword>
<dbReference type="GO" id="GO:0046872">
    <property type="term" value="F:metal ion binding"/>
    <property type="evidence" value="ECO:0007669"/>
    <property type="project" value="UniProtKB-KW"/>
</dbReference>
<dbReference type="InterPro" id="IPR024279">
    <property type="entry name" value="Paramyx_V_Zn-bd"/>
</dbReference>
<accession>A0AAE9BV90</accession>
<evidence type="ECO:0000313" key="14">
    <source>
        <dbReference type="EMBL" id="UBB42360.1"/>
    </source>
</evidence>
<feature type="domain" description="Paramyxovirinae protein V zinc-binding" evidence="13">
    <location>
        <begin position="196"/>
        <end position="238"/>
    </location>
</feature>
<keyword evidence="5" id="KW-1090">Inhibition of host innate immune response by virus</keyword>
<comment type="similarity">
    <text evidence="1">Belongs to the paramyxoviruses V protein family.</text>
</comment>
<keyword evidence="2" id="KW-1113">Inhibition of host RLR pathway by virus</keyword>
<evidence type="ECO:0000256" key="10">
    <source>
        <dbReference type="ARBA" id="ARBA00023260"/>
    </source>
</evidence>
<keyword evidence="15" id="KW-1185">Reference proteome</keyword>
<proteinExistence type="inferred from homology"/>
<evidence type="ECO:0000256" key="3">
    <source>
        <dbReference type="ARBA" id="ARBA00022495"/>
    </source>
</evidence>
<dbReference type="Gene3D" id="4.10.80.340">
    <property type="match status" value="1"/>
</dbReference>
<evidence type="ECO:0000313" key="15">
    <source>
        <dbReference type="Proteomes" id="UP001263515"/>
    </source>
</evidence>
<reference evidence="14" key="1">
    <citation type="submission" date="2021-05" db="EMBL/GenBank/DDBJ databases">
        <title>Comparation of mammalian active virome structures and with host-virus interactions in sympatric communities.</title>
        <authorList>
            <person name="Tan Z."/>
            <person name="Nie F.-Y."/>
            <person name="Zhang Y.-Z."/>
        </authorList>
    </citation>
    <scope>NUCLEOTIDE SEQUENCE</scope>
    <source>
        <strain evidence="14">WFB_Rsin</strain>
    </source>
</reference>
<evidence type="ECO:0000256" key="2">
    <source>
        <dbReference type="ARBA" id="ARBA00022482"/>
    </source>
</evidence>
<keyword evidence="8" id="KW-0862">Zinc</keyword>
<evidence type="ECO:0000256" key="7">
    <source>
        <dbReference type="ARBA" id="ARBA00022830"/>
    </source>
</evidence>
<evidence type="ECO:0000256" key="8">
    <source>
        <dbReference type="ARBA" id="ARBA00022833"/>
    </source>
</evidence>